<evidence type="ECO:0000259" key="1">
    <source>
        <dbReference type="Pfam" id="PF00534"/>
    </source>
</evidence>
<protein>
    <submittedName>
        <fullName evidence="3">Glycosyl transferase GTB-type super family</fullName>
    </submittedName>
</protein>
<feature type="non-terminal residue" evidence="3">
    <location>
        <position position="336"/>
    </location>
</feature>
<dbReference type="Gene3D" id="3.40.50.2000">
    <property type="entry name" value="Glycogen Phosphorylase B"/>
    <property type="match status" value="2"/>
</dbReference>
<proteinExistence type="predicted"/>
<evidence type="ECO:0000313" key="3">
    <source>
        <dbReference type="EMBL" id="GBR75290.1"/>
    </source>
</evidence>
<accession>A0A388TE49</accession>
<dbReference type="EMBL" id="BGZN01000226">
    <property type="protein sequence ID" value="GBR75290.1"/>
    <property type="molecule type" value="Genomic_DNA"/>
</dbReference>
<dbReference type="Pfam" id="PF13439">
    <property type="entry name" value="Glyco_transf_4"/>
    <property type="match status" value="1"/>
</dbReference>
<dbReference type="InterPro" id="IPR050194">
    <property type="entry name" value="Glycosyltransferase_grp1"/>
</dbReference>
<dbReference type="GO" id="GO:0016757">
    <property type="term" value="F:glycosyltransferase activity"/>
    <property type="evidence" value="ECO:0007669"/>
    <property type="project" value="InterPro"/>
</dbReference>
<comment type="caution">
    <text evidence="3">The sequence shown here is derived from an EMBL/GenBank/DDBJ whole genome shotgun (WGS) entry which is preliminary data.</text>
</comment>
<dbReference type="SUPFAM" id="SSF53756">
    <property type="entry name" value="UDP-Glycosyltransferase/glycogen phosphorylase"/>
    <property type="match status" value="1"/>
</dbReference>
<dbReference type="PANTHER" id="PTHR45947">
    <property type="entry name" value="SULFOQUINOVOSYL TRANSFERASE SQD2"/>
    <property type="match status" value="1"/>
</dbReference>
<dbReference type="PANTHER" id="PTHR45947:SF3">
    <property type="entry name" value="SULFOQUINOVOSYL TRANSFERASE SQD2"/>
    <property type="match status" value="1"/>
</dbReference>
<dbReference type="InterPro" id="IPR001296">
    <property type="entry name" value="Glyco_trans_1"/>
</dbReference>
<gene>
    <name evidence="3" type="ORF">NO1_2297</name>
</gene>
<dbReference type="Proteomes" id="UP000269352">
    <property type="component" value="Unassembled WGS sequence"/>
</dbReference>
<evidence type="ECO:0000259" key="2">
    <source>
        <dbReference type="Pfam" id="PF13439"/>
    </source>
</evidence>
<dbReference type="Pfam" id="PF00534">
    <property type="entry name" value="Glycos_transf_1"/>
    <property type="match status" value="1"/>
</dbReference>
<name>A0A388TE49_TERA1</name>
<evidence type="ECO:0000313" key="4">
    <source>
        <dbReference type="Proteomes" id="UP000269352"/>
    </source>
</evidence>
<sequence>MTQAWPKLSSFIKRLTIEAIEVAGTKILRIISRLNIGGPAIHVTNLNYYLDKNYGYDSRLIYGSLAPGEGSMEYLARTKKLKTIILPELGREINWRKDLKTFWQLYKILQREKPDIVHTHTAKAGAVGRLAAKLAGVKKIYHTFHGHVFHSYFGKFKTRTFILLEKILARFTTKIIAISAKQKAEIISYGVARPDKIAVIRLGFELNKLQSVKNYWHRKYKLAPRTILVGIVGRLTAVKNHEYFLEIAREVCRQNDHIRFIIIGDGELREQLTISAKLKNLDGKVFFAGFLNDAKKIYSDLDIAALTSRNEGTPVTLIEAMACGKPAVSTNVGGVA</sequence>
<feature type="domain" description="Glycosyltransferase subfamily 4-like N-terminal" evidence="2">
    <location>
        <begin position="36"/>
        <end position="206"/>
    </location>
</feature>
<feature type="domain" description="Glycosyl transferase family 1" evidence="1">
    <location>
        <begin position="216"/>
        <end position="335"/>
    </location>
</feature>
<organism evidence="3 4">
    <name type="scientific">Termititenax aidoneus</name>
    <dbReference type="NCBI Taxonomy" id="2218524"/>
    <lineage>
        <taxon>Bacteria</taxon>
        <taxon>Bacillati</taxon>
        <taxon>Candidatus Margulisiibacteriota</taxon>
        <taxon>Candidatus Termititenacia</taxon>
        <taxon>Candidatus Termititenacales</taxon>
        <taxon>Candidatus Termititenacaceae</taxon>
        <taxon>Candidatus Termititenax</taxon>
    </lineage>
</organism>
<keyword evidence="3" id="KW-0808">Transferase</keyword>
<reference evidence="3 4" key="1">
    <citation type="journal article" date="2019" name="ISME J.">
        <title>Genome analyses of uncultured TG2/ZB3 bacteria in 'Margulisbacteria' specifically attached to ectosymbiotic spirochetes of protists in the termite gut.</title>
        <authorList>
            <person name="Utami Y.D."/>
            <person name="Kuwahara H."/>
            <person name="Igai K."/>
            <person name="Murakami T."/>
            <person name="Sugaya K."/>
            <person name="Morikawa T."/>
            <person name="Nagura Y."/>
            <person name="Yuki M."/>
            <person name="Deevong P."/>
            <person name="Inoue T."/>
            <person name="Kihara K."/>
            <person name="Lo N."/>
            <person name="Yamada A."/>
            <person name="Ohkuma M."/>
            <person name="Hongoh Y."/>
        </authorList>
    </citation>
    <scope>NUCLEOTIDE SEQUENCE [LARGE SCALE GENOMIC DNA]</scope>
    <source>
        <strain evidence="3">NkOx7-01</strain>
    </source>
</reference>
<keyword evidence="4" id="KW-1185">Reference proteome</keyword>
<dbReference type="AlphaFoldDB" id="A0A388TE49"/>
<dbReference type="InterPro" id="IPR028098">
    <property type="entry name" value="Glyco_trans_4-like_N"/>
</dbReference>